<name>A0A0S3KAC1_9ENTE</name>
<dbReference type="OrthoDB" id="3230233at2"/>
<protein>
    <recommendedName>
        <fullName evidence="6">ABC transporter permease</fullName>
    </recommendedName>
</protein>
<dbReference type="EMBL" id="JXLC01000018">
    <property type="protein sequence ID" value="OJG90662.1"/>
    <property type="molecule type" value="Genomic_DNA"/>
</dbReference>
<feature type="transmembrane region" description="Helical" evidence="1">
    <location>
        <begin position="63"/>
        <end position="84"/>
    </location>
</feature>
<proteinExistence type="predicted"/>
<keyword evidence="1" id="KW-1133">Transmembrane helix</keyword>
<sequence>MLRLIKADLYRLFQSKSFYLIVVAIVGMAGVVLSVHFFPAIGPNEATYNWVVEIKDKAWNAKIAFQGALATYPFLIYLFIVFFIMSSGYEFSQKCYKNTLTSGVSRTTFCLAKNSVQLLMVTLGTAIYFGSIFILSYFNYDMTNINIGALINDMFVAGFCLALGVSFIFSIANIILIITTSNVIATVFIVLCPLFIPIIRLNVGWDWMKYFDFVSLAQSMAFYELSGKALVPYIVANSVLIICSTIISITVIKRKEF</sequence>
<evidence type="ECO:0000313" key="4">
    <source>
        <dbReference type="Proteomes" id="UP000065511"/>
    </source>
</evidence>
<organism evidence="3 5">
    <name type="scientific">Enterococcus silesiacus</name>
    <dbReference type="NCBI Taxonomy" id="332949"/>
    <lineage>
        <taxon>Bacteria</taxon>
        <taxon>Bacillati</taxon>
        <taxon>Bacillota</taxon>
        <taxon>Bacilli</taxon>
        <taxon>Lactobacillales</taxon>
        <taxon>Enterococcaceae</taxon>
        <taxon>Enterococcus</taxon>
    </lineage>
</organism>
<feature type="transmembrane region" description="Helical" evidence="1">
    <location>
        <begin position="230"/>
        <end position="252"/>
    </location>
</feature>
<keyword evidence="1" id="KW-0472">Membrane</keyword>
<reference evidence="3 5" key="1">
    <citation type="submission" date="2014-12" db="EMBL/GenBank/DDBJ databases">
        <title>Draft genome sequences of 29 type strains of Enterococci.</title>
        <authorList>
            <person name="Zhong Z."/>
            <person name="Sun Z."/>
            <person name="Liu W."/>
            <person name="Zhang W."/>
            <person name="Zhang H."/>
        </authorList>
    </citation>
    <scope>NUCLEOTIDE SEQUENCE [LARGE SCALE GENOMIC DNA]</scope>
    <source>
        <strain evidence="3 5">DSM 22801</strain>
    </source>
</reference>
<dbReference type="AlphaFoldDB" id="A0A0S3KAC1"/>
<keyword evidence="1" id="KW-0812">Transmembrane</keyword>
<evidence type="ECO:0000256" key="1">
    <source>
        <dbReference type="SAM" id="Phobius"/>
    </source>
</evidence>
<accession>A0A0S3KAC1</accession>
<evidence type="ECO:0000313" key="3">
    <source>
        <dbReference type="EMBL" id="OJG90662.1"/>
    </source>
</evidence>
<reference evidence="2 4" key="2">
    <citation type="submission" date="2015-12" db="EMBL/GenBank/DDBJ databases">
        <authorList>
            <person name="Lauer A."/>
            <person name="Humrighouse B."/>
            <person name="Loparev V."/>
            <person name="Shewmaker P.L."/>
            <person name="Whitney A.M."/>
            <person name="McLaughlin R.W."/>
        </authorList>
    </citation>
    <scope>NUCLEOTIDE SEQUENCE [LARGE SCALE GENOMIC DNA]</scope>
    <source>
        <strain evidence="2 4">LMG 23085</strain>
    </source>
</reference>
<dbReference type="KEGG" id="ess:ATZ33_07775"/>
<evidence type="ECO:0008006" key="6">
    <source>
        <dbReference type="Google" id="ProtNLM"/>
    </source>
</evidence>
<dbReference type="EMBL" id="CP013614">
    <property type="protein sequence ID" value="ALS01270.1"/>
    <property type="molecule type" value="Genomic_DNA"/>
</dbReference>
<dbReference type="Proteomes" id="UP000183039">
    <property type="component" value="Unassembled WGS sequence"/>
</dbReference>
<gene>
    <name evidence="2" type="ORF">ATZ33_07775</name>
    <name evidence="3" type="ORF">RV15_GL001013</name>
</gene>
<feature type="transmembrane region" description="Helical" evidence="1">
    <location>
        <begin position="155"/>
        <end position="176"/>
    </location>
</feature>
<evidence type="ECO:0000313" key="5">
    <source>
        <dbReference type="Proteomes" id="UP000183039"/>
    </source>
</evidence>
<feature type="transmembrane region" description="Helical" evidence="1">
    <location>
        <begin position="183"/>
        <end position="203"/>
    </location>
</feature>
<keyword evidence="4" id="KW-1185">Reference proteome</keyword>
<dbReference type="Proteomes" id="UP000065511">
    <property type="component" value="Chromosome"/>
</dbReference>
<evidence type="ECO:0000313" key="2">
    <source>
        <dbReference type="EMBL" id="ALS01270.1"/>
    </source>
</evidence>
<feature type="transmembrane region" description="Helical" evidence="1">
    <location>
        <begin position="20"/>
        <end position="43"/>
    </location>
</feature>
<feature type="transmembrane region" description="Helical" evidence="1">
    <location>
        <begin position="116"/>
        <end position="135"/>
    </location>
</feature>
<dbReference type="RefSeq" id="WP_071878313.1">
    <property type="nucleotide sequence ID" value="NZ_JXLC01000018.1"/>
</dbReference>